<dbReference type="SUPFAM" id="SSF56281">
    <property type="entry name" value="Metallo-hydrolase/oxidoreductase"/>
    <property type="match status" value="1"/>
</dbReference>
<dbReference type="Pfam" id="PF00753">
    <property type="entry name" value="Lactamase_B"/>
    <property type="match status" value="1"/>
</dbReference>
<dbReference type="Proteomes" id="UP000565521">
    <property type="component" value="Unassembled WGS sequence"/>
</dbReference>
<dbReference type="RefSeq" id="WP_176909143.1">
    <property type="nucleotide sequence ID" value="NZ_JABKAU010000026.1"/>
</dbReference>
<accession>A0A7Y7U6D5</accession>
<dbReference type="GO" id="GO:0016787">
    <property type="term" value="F:hydrolase activity"/>
    <property type="evidence" value="ECO:0007669"/>
    <property type="project" value="UniProtKB-KW"/>
</dbReference>
<keyword evidence="2" id="KW-0378">Hydrolase</keyword>
<reference evidence="2 3" key="1">
    <citation type="submission" date="2020-05" db="EMBL/GenBank/DDBJ databases">
        <title>Hymenobacter terrestris sp. nov. and Hymenobacter lapidiphilus sp. nov., isolated from regoliths in Antarctica.</title>
        <authorList>
            <person name="Sedlacek I."/>
            <person name="Pantucek R."/>
            <person name="Zeman M."/>
            <person name="Holochova P."/>
            <person name="Kralova S."/>
            <person name="Stankova E."/>
            <person name="Sedo O."/>
            <person name="Micenkova L."/>
            <person name="Svec P."/>
            <person name="Gupta V."/>
            <person name="Sood U."/>
            <person name="Korpole U.S."/>
            <person name="Lal R."/>
        </authorList>
    </citation>
    <scope>NUCLEOTIDE SEQUENCE [LARGE SCALE GENOMIC DNA]</scope>
    <source>
        <strain evidence="2 3">P5342</strain>
    </source>
</reference>
<keyword evidence="3" id="KW-1185">Reference proteome</keyword>
<comment type="caution">
    <text evidence="2">The sequence shown here is derived from an EMBL/GenBank/DDBJ whole genome shotgun (WGS) entry which is preliminary data.</text>
</comment>
<protein>
    <submittedName>
        <fullName evidence="2">MBL fold metallo-hydrolase</fullName>
    </submittedName>
</protein>
<evidence type="ECO:0000313" key="3">
    <source>
        <dbReference type="Proteomes" id="UP000565521"/>
    </source>
</evidence>
<evidence type="ECO:0000313" key="2">
    <source>
        <dbReference type="EMBL" id="NVO32262.1"/>
    </source>
</evidence>
<dbReference type="InterPro" id="IPR001279">
    <property type="entry name" value="Metallo-B-lactamas"/>
</dbReference>
<dbReference type="InterPro" id="IPR050855">
    <property type="entry name" value="NDM-1-like"/>
</dbReference>
<feature type="domain" description="Metallo-beta-lactamase" evidence="1">
    <location>
        <begin position="18"/>
        <end position="206"/>
    </location>
</feature>
<dbReference type="AlphaFoldDB" id="A0A7Y7U6D5"/>
<dbReference type="SMART" id="SM00849">
    <property type="entry name" value="Lactamase_B"/>
    <property type="match status" value="1"/>
</dbReference>
<name>A0A7Y7U6D5_9BACT</name>
<proteinExistence type="predicted"/>
<dbReference type="EMBL" id="JABKAU010000026">
    <property type="protein sequence ID" value="NVO32262.1"/>
    <property type="molecule type" value="Genomic_DNA"/>
</dbReference>
<dbReference type="Gene3D" id="3.60.15.10">
    <property type="entry name" value="Ribonuclease Z/Hydroxyacylglutathione hydrolase-like"/>
    <property type="match status" value="1"/>
</dbReference>
<organism evidence="2 3">
    <name type="scientific">Hymenobacter lapidiphilus</name>
    <dbReference type="NCBI Taxonomy" id="2608003"/>
    <lineage>
        <taxon>Bacteria</taxon>
        <taxon>Pseudomonadati</taxon>
        <taxon>Bacteroidota</taxon>
        <taxon>Cytophagia</taxon>
        <taxon>Cytophagales</taxon>
        <taxon>Hymenobacteraceae</taxon>
        <taxon>Hymenobacter</taxon>
    </lineage>
</organism>
<dbReference type="PANTHER" id="PTHR42951">
    <property type="entry name" value="METALLO-BETA-LACTAMASE DOMAIN-CONTAINING"/>
    <property type="match status" value="1"/>
</dbReference>
<dbReference type="CDD" id="cd16282">
    <property type="entry name" value="metallo-hydrolase-like_MBL-fold"/>
    <property type="match status" value="1"/>
</dbReference>
<dbReference type="InterPro" id="IPR036866">
    <property type="entry name" value="RibonucZ/Hydroxyglut_hydro"/>
</dbReference>
<gene>
    <name evidence="2" type="ORF">HW554_13665</name>
</gene>
<sequence length="287" mass="31572">MPAGAYKVGVYTYAGPGTVNTWYIETPKEVVVIDVQRDLPHAREALRKVQALGKPVRAILITHGHPDHFAGLELFRRAYPQVDIYASQVTTATIKNDPNGYMKFMKSIPGNETFNPATIPLPNKVFADNATLTLAGVTIQTKELGNGETTSATAYYLPATGELFTGDIVLNEMQPFFLELHSAQLLKTLKDLPSRFPQAKIIHPGHGASGPAAPLIARQLDYFQYVRKTVHDAYLKNGKKALNPVQKQQLTAQINQQYPGKGRPGGQPDMMELSMDGLVKEFQVNGE</sequence>
<evidence type="ECO:0000259" key="1">
    <source>
        <dbReference type="SMART" id="SM00849"/>
    </source>
</evidence>